<proteinExistence type="predicted"/>
<gene>
    <name evidence="2" type="ORF">A3H02_01950</name>
</gene>
<dbReference type="Pfam" id="PF05016">
    <property type="entry name" value="ParE_toxin"/>
    <property type="match status" value="1"/>
</dbReference>
<protein>
    <recommendedName>
        <fullName evidence="4">Plasmid stabilization protein</fullName>
    </recommendedName>
</protein>
<dbReference type="InterPro" id="IPR007712">
    <property type="entry name" value="RelE/ParE_toxin"/>
</dbReference>
<evidence type="ECO:0000313" key="3">
    <source>
        <dbReference type="Proteomes" id="UP000176787"/>
    </source>
</evidence>
<evidence type="ECO:0000313" key="2">
    <source>
        <dbReference type="EMBL" id="OGZ31797.1"/>
    </source>
</evidence>
<dbReference type="STRING" id="1801726.A3H02_01950"/>
<organism evidence="2 3">
    <name type="scientific">Candidatus Niyogibacteria bacterium RIFCSPLOWO2_12_FULL_41_13</name>
    <dbReference type="NCBI Taxonomy" id="1801726"/>
    <lineage>
        <taxon>Bacteria</taxon>
        <taxon>Candidatus Niyogiibacteriota</taxon>
    </lineage>
</organism>
<dbReference type="SUPFAM" id="SSF143011">
    <property type="entry name" value="RelE-like"/>
    <property type="match status" value="1"/>
</dbReference>
<dbReference type="AlphaFoldDB" id="A0A1G2F1I5"/>
<dbReference type="Gene3D" id="3.30.2310.20">
    <property type="entry name" value="RelE-like"/>
    <property type="match status" value="1"/>
</dbReference>
<dbReference type="Proteomes" id="UP000176787">
    <property type="component" value="Unassembled WGS sequence"/>
</dbReference>
<sequence length="62" mass="7466">MRIADAIKEMSVNPYAGDVEKMESEQGVWRRRVGSYRIFYEIITEKKLVYIFNIKRRTSKTY</sequence>
<keyword evidence="1" id="KW-1277">Toxin-antitoxin system</keyword>
<name>A0A1G2F1I5_9BACT</name>
<comment type="caution">
    <text evidence="2">The sequence shown here is derived from an EMBL/GenBank/DDBJ whole genome shotgun (WGS) entry which is preliminary data.</text>
</comment>
<evidence type="ECO:0008006" key="4">
    <source>
        <dbReference type="Google" id="ProtNLM"/>
    </source>
</evidence>
<dbReference type="InterPro" id="IPR035093">
    <property type="entry name" value="RelE/ParE_toxin_dom_sf"/>
</dbReference>
<reference evidence="2 3" key="1">
    <citation type="journal article" date="2016" name="Nat. Commun.">
        <title>Thousands of microbial genomes shed light on interconnected biogeochemical processes in an aquifer system.</title>
        <authorList>
            <person name="Anantharaman K."/>
            <person name="Brown C.T."/>
            <person name="Hug L.A."/>
            <person name="Sharon I."/>
            <person name="Castelle C.J."/>
            <person name="Probst A.J."/>
            <person name="Thomas B.C."/>
            <person name="Singh A."/>
            <person name="Wilkins M.J."/>
            <person name="Karaoz U."/>
            <person name="Brodie E.L."/>
            <person name="Williams K.H."/>
            <person name="Hubbard S.S."/>
            <person name="Banfield J.F."/>
        </authorList>
    </citation>
    <scope>NUCLEOTIDE SEQUENCE [LARGE SCALE GENOMIC DNA]</scope>
</reference>
<dbReference type="EMBL" id="MHMS01000021">
    <property type="protein sequence ID" value="OGZ31797.1"/>
    <property type="molecule type" value="Genomic_DNA"/>
</dbReference>
<accession>A0A1G2F1I5</accession>
<evidence type="ECO:0000256" key="1">
    <source>
        <dbReference type="ARBA" id="ARBA00022649"/>
    </source>
</evidence>